<dbReference type="EMBL" id="BEGY01000002">
    <property type="protein sequence ID" value="GAX72994.1"/>
    <property type="molecule type" value="Genomic_DNA"/>
</dbReference>
<protein>
    <recommendedName>
        <fullName evidence="1">SnoaL-like domain-containing protein</fullName>
    </recommendedName>
</protein>
<dbReference type="SUPFAM" id="SSF54427">
    <property type="entry name" value="NTF2-like"/>
    <property type="match status" value="1"/>
</dbReference>
<evidence type="ECO:0000259" key="1">
    <source>
        <dbReference type="Pfam" id="PF12680"/>
    </source>
</evidence>
<organism evidence="2 3">
    <name type="scientific">Chlamydomonas eustigma</name>
    <dbReference type="NCBI Taxonomy" id="1157962"/>
    <lineage>
        <taxon>Eukaryota</taxon>
        <taxon>Viridiplantae</taxon>
        <taxon>Chlorophyta</taxon>
        <taxon>core chlorophytes</taxon>
        <taxon>Chlorophyceae</taxon>
        <taxon>CS clade</taxon>
        <taxon>Chlamydomonadales</taxon>
        <taxon>Chlamydomonadaceae</taxon>
        <taxon>Chlamydomonas</taxon>
    </lineage>
</organism>
<dbReference type="PANTHER" id="PTHR33698">
    <property type="entry name" value="NUCLEAR TRANSPORT FACTOR 2 (NTF2)-LIKE PROTEIN"/>
    <property type="match status" value="1"/>
</dbReference>
<dbReference type="AlphaFoldDB" id="A0A250WQ70"/>
<gene>
    <name evidence="2" type="ORF">CEUSTIGMA_g446.t1</name>
</gene>
<evidence type="ECO:0000313" key="3">
    <source>
        <dbReference type="Proteomes" id="UP000232323"/>
    </source>
</evidence>
<feature type="domain" description="SnoaL-like" evidence="1">
    <location>
        <begin position="52"/>
        <end position="152"/>
    </location>
</feature>
<proteinExistence type="predicted"/>
<dbReference type="Gene3D" id="3.10.450.50">
    <property type="match status" value="1"/>
</dbReference>
<accession>A0A250WQ70</accession>
<comment type="caution">
    <text evidence="2">The sequence shown here is derived from an EMBL/GenBank/DDBJ whole genome shotgun (WGS) entry which is preliminary data.</text>
</comment>
<name>A0A250WQ70_9CHLO</name>
<dbReference type="OrthoDB" id="201750at2759"/>
<sequence length="186" mass="20932">MNRTSNSNCTTSRYRLPCQTVSHRLPRPFSYSTTSVQVSAVTNRTARTVILEYYEAYNKGDFTTLGDMFSEDVSYHDMIYEQPFVGRLQVLDYLRKVRDILTSDIKIVVEDATDGDPRRVGVMWHVESSNGAMMPFSRGCSFYTLDTEGKILQSRDLVESPVKPGSLTLNALAAVTPIFRALNLPA</sequence>
<reference evidence="2 3" key="1">
    <citation type="submission" date="2017-08" db="EMBL/GenBank/DDBJ databases">
        <title>Acidophilic green algal genome provides insights into adaptation to an acidic environment.</title>
        <authorList>
            <person name="Hirooka S."/>
            <person name="Hirose Y."/>
            <person name="Kanesaki Y."/>
            <person name="Higuchi S."/>
            <person name="Fujiwara T."/>
            <person name="Onuma R."/>
            <person name="Era A."/>
            <person name="Ohbayashi R."/>
            <person name="Uzuka A."/>
            <person name="Nozaki H."/>
            <person name="Yoshikawa H."/>
            <person name="Miyagishima S.Y."/>
        </authorList>
    </citation>
    <scope>NUCLEOTIDE SEQUENCE [LARGE SCALE GENOMIC DNA]</scope>
    <source>
        <strain evidence="2 3">NIES-2499</strain>
    </source>
</reference>
<dbReference type="Pfam" id="PF12680">
    <property type="entry name" value="SnoaL_2"/>
    <property type="match status" value="1"/>
</dbReference>
<dbReference type="InterPro" id="IPR037401">
    <property type="entry name" value="SnoaL-like"/>
</dbReference>
<dbReference type="STRING" id="1157962.A0A250WQ70"/>
<dbReference type="Proteomes" id="UP000232323">
    <property type="component" value="Unassembled WGS sequence"/>
</dbReference>
<keyword evidence="3" id="KW-1185">Reference proteome</keyword>
<dbReference type="PANTHER" id="PTHR33698:SF3">
    <property type="entry name" value="OS09G0266000 PROTEIN"/>
    <property type="match status" value="1"/>
</dbReference>
<dbReference type="InterPro" id="IPR032710">
    <property type="entry name" value="NTF2-like_dom_sf"/>
</dbReference>
<evidence type="ECO:0000313" key="2">
    <source>
        <dbReference type="EMBL" id="GAX72994.1"/>
    </source>
</evidence>